<protein>
    <submittedName>
        <fullName evidence="2">Uncharacterized protein</fullName>
    </submittedName>
</protein>
<name>A0A5B7IYT5_PORTR</name>
<comment type="caution">
    <text evidence="2">The sequence shown here is derived from an EMBL/GenBank/DDBJ whole genome shotgun (WGS) entry which is preliminary data.</text>
</comment>
<dbReference type="EMBL" id="VSRR010072722">
    <property type="protein sequence ID" value="MPC86856.1"/>
    <property type="molecule type" value="Genomic_DNA"/>
</dbReference>
<evidence type="ECO:0000313" key="2">
    <source>
        <dbReference type="EMBL" id="MPC86856.1"/>
    </source>
</evidence>
<dbReference type="Proteomes" id="UP000324222">
    <property type="component" value="Unassembled WGS sequence"/>
</dbReference>
<feature type="compositionally biased region" description="Basic and acidic residues" evidence="1">
    <location>
        <begin position="38"/>
        <end position="47"/>
    </location>
</feature>
<keyword evidence="3" id="KW-1185">Reference proteome</keyword>
<evidence type="ECO:0000313" key="3">
    <source>
        <dbReference type="Proteomes" id="UP000324222"/>
    </source>
</evidence>
<organism evidence="2 3">
    <name type="scientific">Portunus trituberculatus</name>
    <name type="common">Swimming crab</name>
    <name type="synonym">Neptunus trituberculatus</name>
    <dbReference type="NCBI Taxonomy" id="210409"/>
    <lineage>
        <taxon>Eukaryota</taxon>
        <taxon>Metazoa</taxon>
        <taxon>Ecdysozoa</taxon>
        <taxon>Arthropoda</taxon>
        <taxon>Crustacea</taxon>
        <taxon>Multicrustacea</taxon>
        <taxon>Malacostraca</taxon>
        <taxon>Eumalacostraca</taxon>
        <taxon>Eucarida</taxon>
        <taxon>Decapoda</taxon>
        <taxon>Pleocyemata</taxon>
        <taxon>Brachyura</taxon>
        <taxon>Eubrachyura</taxon>
        <taxon>Portunoidea</taxon>
        <taxon>Portunidae</taxon>
        <taxon>Portuninae</taxon>
        <taxon>Portunus</taxon>
    </lineage>
</organism>
<feature type="region of interest" description="Disordered" evidence="1">
    <location>
        <begin position="38"/>
        <end position="73"/>
    </location>
</feature>
<evidence type="ECO:0000256" key="1">
    <source>
        <dbReference type="SAM" id="MobiDB-lite"/>
    </source>
</evidence>
<proteinExistence type="predicted"/>
<reference evidence="2 3" key="1">
    <citation type="submission" date="2019-05" db="EMBL/GenBank/DDBJ databases">
        <title>Another draft genome of Portunus trituberculatus and its Hox gene families provides insights of decapod evolution.</title>
        <authorList>
            <person name="Jeong J.-H."/>
            <person name="Song I."/>
            <person name="Kim S."/>
            <person name="Choi T."/>
            <person name="Kim D."/>
            <person name="Ryu S."/>
            <person name="Kim W."/>
        </authorList>
    </citation>
    <scope>NUCLEOTIDE SEQUENCE [LARGE SCALE GENOMIC DNA]</scope>
    <source>
        <tissue evidence="2">Muscle</tissue>
    </source>
</reference>
<sequence length="73" mass="8442">MKWHAAQHAHTYLKREERIEGSPKVHAGLEFEVRNEAVLTHQHELGHGRTPTQYEGHHEHGGQADHLKSEEHL</sequence>
<gene>
    <name evidence="2" type="ORF">E2C01_081692</name>
</gene>
<accession>A0A5B7IYT5</accession>
<dbReference type="AlphaFoldDB" id="A0A5B7IYT5"/>
<feature type="compositionally biased region" description="Basic and acidic residues" evidence="1">
    <location>
        <begin position="55"/>
        <end position="73"/>
    </location>
</feature>